<protein>
    <submittedName>
        <fullName evidence="2">Acriflavin resistance protein</fullName>
    </submittedName>
</protein>
<dbReference type="Pfam" id="PF00873">
    <property type="entry name" value="ACR_tran"/>
    <property type="match status" value="1"/>
</dbReference>
<keyword evidence="1" id="KW-0472">Membrane</keyword>
<feature type="transmembrane region" description="Helical" evidence="1">
    <location>
        <begin position="12"/>
        <end position="29"/>
    </location>
</feature>
<organism evidence="2 3">
    <name type="scientific">Ilyobacter polytropus (strain ATCC 51220 / DSM 2926 / LMG 16218 / CuHBu1)</name>
    <dbReference type="NCBI Taxonomy" id="572544"/>
    <lineage>
        <taxon>Bacteria</taxon>
        <taxon>Fusobacteriati</taxon>
        <taxon>Fusobacteriota</taxon>
        <taxon>Fusobacteriia</taxon>
        <taxon>Fusobacteriales</taxon>
        <taxon>Fusobacteriaceae</taxon>
        <taxon>Ilyobacter</taxon>
    </lineage>
</organism>
<name>E3HBW9_ILYPC</name>
<dbReference type="SUPFAM" id="SSF82693">
    <property type="entry name" value="Multidrug efflux transporter AcrB pore domain, PN1, PN2, PC1 and PC2 subdomains"/>
    <property type="match status" value="2"/>
</dbReference>
<dbReference type="OrthoDB" id="9757876at2"/>
<accession>E3HBW9</accession>
<keyword evidence="1" id="KW-1133">Transmembrane helix</keyword>
<dbReference type="HOGENOM" id="CLU_002755_1_2_0"/>
<reference evidence="2 3" key="1">
    <citation type="journal article" date="2010" name="Stand. Genomic Sci.">
        <title>Complete genome sequence of Ilyobacter polytropus type strain (CuHbu1).</title>
        <authorList>
            <person name="Sikorski J."/>
            <person name="Chertkov O."/>
            <person name="Lapidus A."/>
            <person name="Nolan M."/>
            <person name="Lucas S."/>
            <person name="Del Rio T.G."/>
            <person name="Tice H."/>
            <person name="Cheng J.F."/>
            <person name="Tapia R."/>
            <person name="Han C."/>
            <person name="Goodwin L."/>
            <person name="Pitluck S."/>
            <person name="Liolios K."/>
            <person name="Ivanova N."/>
            <person name="Mavromatis K."/>
            <person name="Mikhailova N."/>
            <person name="Pati A."/>
            <person name="Chen A."/>
            <person name="Palaniappan K."/>
            <person name="Land M."/>
            <person name="Hauser L."/>
            <person name="Chang Y.J."/>
            <person name="Jeffries C.D."/>
            <person name="Brambilla E."/>
            <person name="Yasawong M."/>
            <person name="Rohde M."/>
            <person name="Pukall R."/>
            <person name="Spring S."/>
            <person name="Goker M."/>
            <person name="Woyke T."/>
            <person name="Bristow J."/>
            <person name="Eisen J.A."/>
            <person name="Markowitz V."/>
            <person name="Hugenholtz P."/>
            <person name="Kyrpides N.C."/>
            <person name="Klenk H.P."/>
        </authorList>
    </citation>
    <scope>NUCLEOTIDE SEQUENCE [LARGE SCALE GENOMIC DNA]</scope>
    <source>
        <strain evidence="3">ATCC 51220 / DSM 2926 / LMG 16218 / CuHBu1</strain>
        <plasmid evidence="3">pILYOP01</plasmid>
    </source>
</reference>
<dbReference type="Gene3D" id="1.20.1640.10">
    <property type="entry name" value="Multidrug efflux transporter AcrB transmembrane domain"/>
    <property type="match status" value="2"/>
</dbReference>
<evidence type="ECO:0000313" key="2">
    <source>
        <dbReference type="EMBL" id="ADO84295.1"/>
    </source>
</evidence>
<dbReference type="EMBL" id="CP002282">
    <property type="protein sequence ID" value="ADO84295.1"/>
    <property type="molecule type" value="Genomic_DNA"/>
</dbReference>
<dbReference type="Proteomes" id="UP000006875">
    <property type="component" value="Plasmid pILYOP01"/>
</dbReference>
<dbReference type="Gene3D" id="3.30.70.1430">
    <property type="entry name" value="Multidrug efflux transporter AcrB pore domain"/>
    <property type="match status" value="2"/>
</dbReference>
<dbReference type="KEGG" id="ipo:Ilyop_2536"/>
<dbReference type="InterPro" id="IPR001036">
    <property type="entry name" value="Acrflvin-R"/>
</dbReference>
<keyword evidence="1" id="KW-0812">Transmembrane</keyword>
<feature type="transmembrane region" description="Helical" evidence="1">
    <location>
        <begin position="937"/>
        <end position="956"/>
    </location>
</feature>
<geneLocation type="plasmid" evidence="2 3">
    <name>pILYOP01</name>
</geneLocation>
<dbReference type="Gene3D" id="3.30.70.1440">
    <property type="entry name" value="Multidrug efflux transporter AcrB pore domain"/>
    <property type="match status" value="1"/>
</dbReference>
<dbReference type="PANTHER" id="PTHR32063">
    <property type="match status" value="1"/>
</dbReference>
<feature type="transmembrane region" description="Helical" evidence="1">
    <location>
        <begin position="968"/>
        <end position="994"/>
    </location>
</feature>
<keyword evidence="3" id="KW-1185">Reference proteome</keyword>
<dbReference type="Gene3D" id="3.30.70.1320">
    <property type="entry name" value="Multidrug efflux transporter AcrB pore domain like"/>
    <property type="match status" value="1"/>
</dbReference>
<dbReference type="GO" id="GO:0005886">
    <property type="term" value="C:plasma membrane"/>
    <property type="evidence" value="ECO:0007669"/>
    <property type="project" value="TreeGrafter"/>
</dbReference>
<dbReference type="GO" id="GO:0042910">
    <property type="term" value="F:xenobiotic transmembrane transporter activity"/>
    <property type="evidence" value="ECO:0007669"/>
    <property type="project" value="TreeGrafter"/>
</dbReference>
<dbReference type="Gene3D" id="3.30.2090.10">
    <property type="entry name" value="Multidrug efflux transporter AcrB TolC docking domain, DN and DC subdomains"/>
    <property type="match status" value="2"/>
</dbReference>
<dbReference type="InterPro" id="IPR027463">
    <property type="entry name" value="AcrB_DN_DC_subdom"/>
</dbReference>
<feature type="transmembrane region" description="Helical" evidence="1">
    <location>
        <begin position="429"/>
        <end position="449"/>
    </location>
</feature>
<feature type="transmembrane region" description="Helical" evidence="1">
    <location>
        <begin position="461"/>
        <end position="480"/>
    </location>
</feature>
<feature type="transmembrane region" description="Helical" evidence="1">
    <location>
        <begin position="861"/>
        <end position="885"/>
    </location>
</feature>
<sequence>MSLSNFSIKKPATTTMIMIAMIFFGYLGLTKMPVEMMPSTSYPMASISIKWDGATPDDVNDMITKKIEDILPNIDGITEYNSTSEVGESTIDVKFDYGTDVETKITLIQNEINQISGKLPDDADEPVIREQSTSGIPAMVLMLVGGDPMEMRTYANATVKPLIERIDGVSQVLIRGGQEQEVLVEVDPEKLDNYNIGIEEISSIISDANVNIPGGTLMEGEKEYIIKVEGELSTVEEISDIVLKNSNGKLLKLKDVADVKMSIKDKDTIFRNSGKDALALIITKTDNGNSVEIVNSIKKVLKNVEGSMPINTETKIAHDSSVTILNSISSVKESAYTGIILVSIILFLFLKNISVTMIVAMSIPTSIIFTFFLLNAMGVSINIISLMGLSLGVGMLVDDSVVVIDNIFRRFTEFKENKLIASEKGASEVTLPVITSSLTTMAVFLPMVFQEGIVKKQFGDMSYSISFCLTASLIVAVMFVPMMCSKVLKKNTDIAHEGSLMKFVKQKYKDVLKLALRRRFLVVTGAIIMFIASIFMSKTLGGRFLPTQDSGDFAVIASLPSGADIKMADRIAGILEERAKDLNYATNYSIMGDTEDVVLNLSAGLKTTREESMYDIMSDLRNKFQGIPDVTITVVPDFVRGSSDVNDLEFNLYSDNEKQLEVISDELKEKISEIPGLTDVSTSLEGGKPEGRFIIDREKAKYYGVSVSDIASMIETQINGDVPITINSDNDEIDVTVQLKKEYRESSKLLLDSRIALDNGKSVRISDVADYVLVEGPSKIEKKDKKRKVTLYANLEKNANLQSAEASIISELNKIGLPDGVTYSSSGNNKDMGAIFKQLASTFVVAVFLIYFILVWQFESFVFPLIILFSIPLSTMGAIFGLYFAGKSLDAMVFVGIILLIGIVVNNAIVLIDFINQRIDAGDNISRAVMTSGVTRLRPILMTTMTTVLGMVPLAISNGEGAEMYNGMAFVVIFGLSFATILTLILIPCIYYIVEDIREYFIAAWRKKYPGNTEIENETV</sequence>
<feature type="transmembrane region" description="Helical" evidence="1">
    <location>
        <begin position="520"/>
        <end position="537"/>
    </location>
</feature>
<evidence type="ECO:0000256" key="1">
    <source>
        <dbReference type="SAM" id="Phobius"/>
    </source>
</evidence>
<dbReference type="PRINTS" id="PR00702">
    <property type="entry name" value="ACRIFLAVINRP"/>
</dbReference>
<dbReference type="SUPFAM" id="SSF82714">
    <property type="entry name" value="Multidrug efflux transporter AcrB TolC docking domain, DN and DC subdomains"/>
    <property type="match status" value="2"/>
</dbReference>
<dbReference type="PANTHER" id="PTHR32063:SF0">
    <property type="entry name" value="SWARMING MOTILITY PROTEIN SWRC"/>
    <property type="match status" value="1"/>
</dbReference>
<feature type="transmembrane region" description="Helical" evidence="1">
    <location>
        <begin position="334"/>
        <end position="350"/>
    </location>
</feature>
<proteinExistence type="predicted"/>
<keyword evidence="2" id="KW-0614">Plasmid</keyword>
<dbReference type="AlphaFoldDB" id="E3HBW9"/>
<gene>
    <name evidence="2" type="ordered locus">Ilyop_2536</name>
</gene>
<dbReference type="SUPFAM" id="SSF82866">
    <property type="entry name" value="Multidrug efflux transporter AcrB transmembrane domain"/>
    <property type="match status" value="2"/>
</dbReference>
<feature type="transmembrane region" description="Helical" evidence="1">
    <location>
        <begin position="891"/>
        <end position="916"/>
    </location>
</feature>
<dbReference type="RefSeq" id="WP_013388954.1">
    <property type="nucleotide sequence ID" value="NC_014633.1"/>
</dbReference>
<evidence type="ECO:0000313" key="3">
    <source>
        <dbReference type="Proteomes" id="UP000006875"/>
    </source>
</evidence>
<feature type="transmembrane region" description="Helical" evidence="1">
    <location>
        <begin position="835"/>
        <end position="854"/>
    </location>
</feature>